<dbReference type="CDD" id="cd00371">
    <property type="entry name" value="HMA"/>
    <property type="match status" value="1"/>
</dbReference>
<dbReference type="SUPFAM" id="SSF55008">
    <property type="entry name" value="HMA, heavy metal-associated domain"/>
    <property type="match status" value="1"/>
</dbReference>
<evidence type="ECO:0000259" key="2">
    <source>
        <dbReference type="PROSITE" id="PS50846"/>
    </source>
</evidence>
<dbReference type="InterPro" id="IPR006121">
    <property type="entry name" value="HMA_dom"/>
</dbReference>
<keyword evidence="1" id="KW-0479">Metal-binding</keyword>
<proteinExistence type="predicted"/>
<accession>A0ABU5JVE4</accession>
<name>A0ABU5JVE4_9BACI</name>
<feature type="domain" description="HMA" evidence="2">
    <location>
        <begin position="2"/>
        <end position="68"/>
    </location>
</feature>
<dbReference type="Gene3D" id="3.30.70.100">
    <property type="match status" value="1"/>
</dbReference>
<protein>
    <submittedName>
        <fullName evidence="3">Heavy-metal-associated domain-containing protein</fullName>
    </submittedName>
</protein>
<dbReference type="Proteomes" id="UP001291930">
    <property type="component" value="Unassembled WGS sequence"/>
</dbReference>
<dbReference type="EMBL" id="JAXOVW010000016">
    <property type="protein sequence ID" value="MDZ5607413.1"/>
    <property type="molecule type" value="Genomic_DNA"/>
</dbReference>
<gene>
    <name evidence="3" type="ORF">U2I54_09900</name>
</gene>
<keyword evidence="4" id="KW-1185">Reference proteome</keyword>
<evidence type="ECO:0000313" key="3">
    <source>
        <dbReference type="EMBL" id="MDZ5607413.1"/>
    </source>
</evidence>
<evidence type="ECO:0000256" key="1">
    <source>
        <dbReference type="ARBA" id="ARBA00022723"/>
    </source>
</evidence>
<dbReference type="RefSeq" id="WP_374217560.1">
    <property type="nucleotide sequence ID" value="NZ_JAXOVW010000016.1"/>
</dbReference>
<comment type="caution">
    <text evidence="3">The sequence shown here is derived from an EMBL/GenBank/DDBJ whole genome shotgun (WGS) entry which is preliminary data.</text>
</comment>
<dbReference type="PROSITE" id="PS01047">
    <property type="entry name" value="HMA_1"/>
    <property type="match status" value="1"/>
</dbReference>
<reference evidence="4" key="1">
    <citation type="submission" date="2023-11" db="EMBL/GenBank/DDBJ databases">
        <title>Genome Sequence of Bacillus pseudomycoides stain BUPM19.</title>
        <authorList>
            <person name="Farhat A."/>
        </authorList>
    </citation>
    <scope>NUCLEOTIDE SEQUENCE [LARGE SCALE GENOMIC DNA]</scope>
    <source>
        <strain evidence="4">BUPM19</strain>
    </source>
</reference>
<evidence type="ECO:0000313" key="4">
    <source>
        <dbReference type="Proteomes" id="UP001291930"/>
    </source>
</evidence>
<organism evidence="3 4">
    <name type="scientific">Bacillus bingmayongensis</name>
    <dbReference type="NCBI Taxonomy" id="1150157"/>
    <lineage>
        <taxon>Bacteria</taxon>
        <taxon>Bacillati</taxon>
        <taxon>Bacillota</taxon>
        <taxon>Bacilli</taxon>
        <taxon>Bacillales</taxon>
        <taxon>Bacillaceae</taxon>
        <taxon>Bacillus</taxon>
    </lineage>
</organism>
<dbReference type="InterPro" id="IPR036163">
    <property type="entry name" value="HMA_dom_sf"/>
</dbReference>
<dbReference type="PROSITE" id="PS50846">
    <property type="entry name" value="HMA_2"/>
    <property type="match status" value="1"/>
</dbReference>
<sequence length="78" mass="8598">MTKAVFQLEPFTCPSCIKKIESTLTKKAGVESVKVLFNLGKVKTQFDKSVTNAKNIEETIGNLGYIVISSKVASIRLY</sequence>
<dbReference type="InterPro" id="IPR017969">
    <property type="entry name" value="Heavy-metal-associated_CS"/>
</dbReference>
<dbReference type="Pfam" id="PF00403">
    <property type="entry name" value="HMA"/>
    <property type="match status" value="1"/>
</dbReference>